<dbReference type="GO" id="GO:0004222">
    <property type="term" value="F:metalloendopeptidase activity"/>
    <property type="evidence" value="ECO:0007669"/>
    <property type="project" value="TreeGrafter"/>
</dbReference>
<organism evidence="3 4">
    <name type="scientific">Candidatus Curtissbacteria bacterium RIFCSPLOWO2_01_FULL_42_50</name>
    <dbReference type="NCBI Taxonomy" id="1797730"/>
    <lineage>
        <taxon>Bacteria</taxon>
        <taxon>Candidatus Curtissiibacteriota</taxon>
    </lineage>
</organism>
<dbReference type="SUPFAM" id="SSF51261">
    <property type="entry name" value="Duplicated hybrid motif"/>
    <property type="match status" value="1"/>
</dbReference>
<keyword evidence="1" id="KW-1133">Transmembrane helix</keyword>
<dbReference type="InterPro" id="IPR036779">
    <property type="entry name" value="LysM_dom_sf"/>
</dbReference>
<evidence type="ECO:0000256" key="1">
    <source>
        <dbReference type="SAM" id="Phobius"/>
    </source>
</evidence>
<dbReference type="PANTHER" id="PTHR21666">
    <property type="entry name" value="PEPTIDASE-RELATED"/>
    <property type="match status" value="1"/>
</dbReference>
<keyword evidence="1" id="KW-0472">Membrane</keyword>
<dbReference type="CDD" id="cd00118">
    <property type="entry name" value="LysM"/>
    <property type="match status" value="2"/>
</dbReference>
<dbReference type="Proteomes" id="UP000177039">
    <property type="component" value="Unassembled WGS sequence"/>
</dbReference>
<feature type="domain" description="LysM" evidence="2">
    <location>
        <begin position="124"/>
        <end position="168"/>
    </location>
</feature>
<feature type="transmembrane region" description="Helical" evidence="1">
    <location>
        <begin position="53"/>
        <end position="73"/>
    </location>
</feature>
<dbReference type="EMBL" id="MFBT01000003">
    <property type="protein sequence ID" value="OGE00264.1"/>
    <property type="molecule type" value="Genomic_DNA"/>
</dbReference>
<protein>
    <recommendedName>
        <fullName evidence="2">LysM domain-containing protein</fullName>
    </recommendedName>
</protein>
<dbReference type="InterPro" id="IPR011055">
    <property type="entry name" value="Dup_hybrid_motif"/>
</dbReference>
<accession>A0A1F5H7W2</accession>
<dbReference type="AlphaFoldDB" id="A0A1F5H7W2"/>
<dbReference type="InterPro" id="IPR018392">
    <property type="entry name" value="LysM"/>
</dbReference>
<evidence type="ECO:0000259" key="2">
    <source>
        <dbReference type="PROSITE" id="PS51782"/>
    </source>
</evidence>
<reference evidence="3 4" key="1">
    <citation type="journal article" date="2016" name="Nat. Commun.">
        <title>Thousands of microbial genomes shed light on interconnected biogeochemical processes in an aquifer system.</title>
        <authorList>
            <person name="Anantharaman K."/>
            <person name="Brown C.T."/>
            <person name="Hug L.A."/>
            <person name="Sharon I."/>
            <person name="Castelle C.J."/>
            <person name="Probst A.J."/>
            <person name="Thomas B.C."/>
            <person name="Singh A."/>
            <person name="Wilkins M.J."/>
            <person name="Karaoz U."/>
            <person name="Brodie E.L."/>
            <person name="Williams K.H."/>
            <person name="Hubbard S.S."/>
            <person name="Banfield J.F."/>
        </authorList>
    </citation>
    <scope>NUCLEOTIDE SEQUENCE [LARGE SCALE GENOMIC DNA]</scope>
</reference>
<dbReference type="InterPro" id="IPR050570">
    <property type="entry name" value="Cell_wall_metabolism_enzyme"/>
</dbReference>
<dbReference type="CDD" id="cd12797">
    <property type="entry name" value="M23_peptidase"/>
    <property type="match status" value="1"/>
</dbReference>
<dbReference type="Pfam" id="PF01551">
    <property type="entry name" value="Peptidase_M23"/>
    <property type="match status" value="1"/>
</dbReference>
<dbReference type="PANTHER" id="PTHR21666:SF270">
    <property type="entry name" value="MUREIN HYDROLASE ACTIVATOR ENVC"/>
    <property type="match status" value="1"/>
</dbReference>
<feature type="domain" description="LysM" evidence="2">
    <location>
        <begin position="174"/>
        <end position="220"/>
    </location>
</feature>
<keyword evidence="1" id="KW-0812">Transmembrane</keyword>
<dbReference type="Pfam" id="PF01476">
    <property type="entry name" value="LysM"/>
    <property type="match status" value="2"/>
</dbReference>
<comment type="caution">
    <text evidence="3">The sequence shown here is derived from an EMBL/GenBank/DDBJ whole genome shotgun (WGS) entry which is preliminary data.</text>
</comment>
<feature type="transmembrane region" description="Helical" evidence="1">
    <location>
        <begin position="12"/>
        <end position="32"/>
    </location>
</feature>
<dbReference type="Gene3D" id="3.10.350.10">
    <property type="entry name" value="LysM domain"/>
    <property type="match status" value="2"/>
</dbReference>
<dbReference type="PROSITE" id="PS51782">
    <property type="entry name" value="LYSM"/>
    <property type="match status" value="2"/>
</dbReference>
<dbReference type="SUPFAM" id="SSF54106">
    <property type="entry name" value="LysM domain"/>
    <property type="match status" value="2"/>
</dbReference>
<dbReference type="InterPro" id="IPR016047">
    <property type="entry name" value="M23ase_b-sheet_dom"/>
</dbReference>
<name>A0A1F5H7W2_9BACT</name>
<gene>
    <name evidence="3" type="ORF">A3B54_00785</name>
</gene>
<sequence>MDHEPLHREFLAFLKALASYFTYRLTLAGLHFEKGKDFVVDALMMKRGANTPLFLHVSVLTLALAVLVGGGIFSSTSVVSGSYPGVPANPLVAGSADDLESGGVISSSVTPVTVISDKPRDKVIEYEVRQGETISSIAKEYGVSENTILWENDLALTGTIKAGQKLLILPVSGVSHKVVSGDTIYSVAKKYQANPQAVIDFPFNDIGDNFALLTGQELIVPDGAPPEKPRPAPTQYLAQQNIPVVDLGTTQFIWPASGGFSQYFSWYHPGVDISNLGGGPIRASDSGTVTVAGWPDNFGYGNRVVIDHGNGFTTLYAHMSAIYVSVGQTVSKGDVIGAMGSTGRSTGVHVHLEIRRDGTALNPLSLLGK</sequence>
<evidence type="ECO:0000313" key="3">
    <source>
        <dbReference type="EMBL" id="OGE00264.1"/>
    </source>
</evidence>
<evidence type="ECO:0000313" key="4">
    <source>
        <dbReference type="Proteomes" id="UP000177039"/>
    </source>
</evidence>
<dbReference type="Gene3D" id="2.70.70.10">
    <property type="entry name" value="Glucose Permease (Domain IIA)"/>
    <property type="match status" value="1"/>
</dbReference>
<proteinExistence type="predicted"/>
<dbReference type="SMART" id="SM00257">
    <property type="entry name" value="LysM"/>
    <property type="match status" value="2"/>
</dbReference>